<dbReference type="PANTHER" id="PTHR13285">
    <property type="entry name" value="ACYLTRANSFERASE"/>
    <property type="match status" value="1"/>
</dbReference>
<evidence type="ECO:0000256" key="7">
    <source>
        <dbReference type="PIRNR" id="PIRNR016636"/>
    </source>
</evidence>
<dbReference type="GO" id="GO:0042121">
    <property type="term" value="P:alginic acid biosynthetic process"/>
    <property type="evidence" value="ECO:0007669"/>
    <property type="project" value="InterPro"/>
</dbReference>
<proteinExistence type="inferred from homology"/>
<evidence type="ECO:0000256" key="8">
    <source>
        <dbReference type="SAM" id="Phobius"/>
    </source>
</evidence>
<evidence type="ECO:0000256" key="6">
    <source>
        <dbReference type="ARBA" id="ARBA00023136"/>
    </source>
</evidence>
<evidence type="ECO:0000256" key="1">
    <source>
        <dbReference type="ARBA" id="ARBA00004651"/>
    </source>
</evidence>
<feature type="transmembrane region" description="Helical" evidence="8">
    <location>
        <begin position="448"/>
        <end position="475"/>
    </location>
</feature>
<keyword evidence="3 7" id="KW-1003">Cell membrane</keyword>
<name>A0A3E2W9J6_9FIRM</name>
<dbReference type="InterPro" id="IPR028362">
    <property type="entry name" value="AlgI"/>
</dbReference>
<dbReference type="PIRSF" id="PIRSF500217">
    <property type="entry name" value="AlgI"/>
    <property type="match status" value="1"/>
</dbReference>
<dbReference type="PANTHER" id="PTHR13285:SF18">
    <property type="entry name" value="PROTEIN-CYSTEINE N-PALMITOYLTRANSFERASE RASP"/>
    <property type="match status" value="1"/>
</dbReference>
<feature type="transmembrane region" description="Helical" evidence="8">
    <location>
        <begin position="362"/>
        <end position="380"/>
    </location>
</feature>
<evidence type="ECO:0000313" key="9">
    <source>
        <dbReference type="EMBL" id="RGC21723.1"/>
    </source>
</evidence>
<dbReference type="InterPro" id="IPR024194">
    <property type="entry name" value="Ac/AlaTfrase_AlgI/DltB"/>
</dbReference>
<gene>
    <name evidence="9" type="ORF">DW855_00085</name>
</gene>
<evidence type="ECO:0000256" key="2">
    <source>
        <dbReference type="ARBA" id="ARBA00010323"/>
    </source>
</evidence>
<reference evidence="9 10" key="1">
    <citation type="submission" date="2018-08" db="EMBL/GenBank/DDBJ databases">
        <title>A genome reference for cultivated species of the human gut microbiota.</title>
        <authorList>
            <person name="Zou Y."/>
            <person name="Xue W."/>
            <person name="Luo G."/>
        </authorList>
    </citation>
    <scope>NUCLEOTIDE SEQUENCE [LARGE SCALE GENOMIC DNA]</scope>
    <source>
        <strain evidence="9 10">AM37-13AC</strain>
    </source>
</reference>
<dbReference type="Proteomes" id="UP000260733">
    <property type="component" value="Unassembled WGS sequence"/>
</dbReference>
<feature type="transmembrane region" description="Helical" evidence="8">
    <location>
        <begin position="416"/>
        <end position="436"/>
    </location>
</feature>
<dbReference type="GO" id="GO:0016746">
    <property type="term" value="F:acyltransferase activity"/>
    <property type="evidence" value="ECO:0007669"/>
    <property type="project" value="UniProtKB-KW"/>
</dbReference>
<keyword evidence="4 8" id="KW-0812">Transmembrane</keyword>
<feature type="transmembrane region" description="Helical" evidence="8">
    <location>
        <begin position="310"/>
        <end position="332"/>
    </location>
</feature>
<keyword evidence="6 7" id="KW-0472">Membrane</keyword>
<evidence type="ECO:0000256" key="5">
    <source>
        <dbReference type="ARBA" id="ARBA00022989"/>
    </source>
</evidence>
<dbReference type="GO" id="GO:0005886">
    <property type="term" value="C:plasma membrane"/>
    <property type="evidence" value="ECO:0007669"/>
    <property type="project" value="UniProtKB-SubCell"/>
</dbReference>
<feature type="transmembrane region" description="Helical" evidence="8">
    <location>
        <begin position="78"/>
        <end position="96"/>
    </location>
</feature>
<keyword evidence="7" id="KW-0808">Transferase</keyword>
<comment type="caution">
    <text evidence="9">The sequence shown here is derived from an EMBL/GenBank/DDBJ whole genome shotgun (WGS) entry which is preliminary data.</text>
</comment>
<feature type="transmembrane region" description="Helical" evidence="8">
    <location>
        <begin position="7"/>
        <end position="29"/>
    </location>
</feature>
<feature type="transmembrane region" description="Helical" evidence="8">
    <location>
        <begin position="41"/>
        <end position="66"/>
    </location>
</feature>
<feature type="transmembrane region" description="Helical" evidence="8">
    <location>
        <begin position="116"/>
        <end position="134"/>
    </location>
</feature>
<dbReference type="Pfam" id="PF03062">
    <property type="entry name" value="MBOAT"/>
    <property type="match status" value="1"/>
</dbReference>
<evidence type="ECO:0000313" key="10">
    <source>
        <dbReference type="Proteomes" id="UP000260733"/>
    </source>
</evidence>
<accession>A0A3E2W9J6</accession>
<dbReference type="EMBL" id="QVFB01000001">
    <property type="protein sequence ID" value="RGC21723.1"/>
    <property type="molecule type" value="Genomic_DNA"/>
</dbReference>
<sequence length="478" mass="53659">MAEVAEKWFFSVIFLFLFLPIVLGCYYLLPGREAKNLWLVAASLLFYAFSGLWYVLLLLFSVFCNYLAGLFVSGRKSVLYAAVAVNLGILGIFKYLTFLVQTVDRLPGVTIPVPSIVLPVGISFFTFQGLSYVIDVYRNERLKSTHFRDVLLYIALFPQLVAGPIIRYEDVADEIHSRRNTLEQLAKGLRRFIVGLSKKLQIADICGNVVALIYNADRSVLDSRTAWLAAVCYLMQIYFDFSGYSDMAIGLGLCFGFHFKENFNYPYISASIQEFWRRWHISLSTWFREYLYIPLGGNRKGKAKTYWNKLIVFFCTGLWHGANWTFIVWGLWHGFFIVAENAVKKLFGLEKHGKGGRNPACAVLKHLYTLLVVLVGFVIFRADNMGQAFSMIGAMFSGGSASAQTGLLLAQCLTPLTLFALAVGLVGSTPVLPLVCRKAEQQTGSVYACLQALSYAGVLVDILHLSAASYVPFIYFQF</sequence>
<comment type="similarity">
    <text evidence="2 7">Belongs to the membrane-bound acyltransferase family.</text>
</comment>
<keyword evidence="7" id="KW-0012">Acyltransferase</keyword>
<feature type="transmembrane region" description="Helical" evidence="8">
    <location>
        <begin position="392"/>
        <end position="410"/>
    </location>
</feature>
<evidence type="ECO:0000256" key="4">
    <source>
        <dbReference type="ARBA" id="ARBA00022692"/>
    </source>
</evidence>
<dbReference type="InterPro" id="IPR004299">
    <property type="entry name" value="MBOAT_fam"/>
</dbReference>
<keyword evidence="5 8" id="KW-1133">Transmembrane helix</keyword>
<dbReference type="PIRSF" id="PIRSF016636">
    <property type="entry name" value="AlgI_DltB"/>
    <property type="match status" value="1"/>
</dbReference>
<organism evidence="9 10">
    <name type="scientific">Faecalibacterium prausnitzii</name>
    <dbReference type="NCBI Taxonomy" id="853"/>
    <lineage>
        <taxon>Bacteria</taxon>
        <taxon>Bacillati</taxon>
        <taxon>Bacillota</taxon>
        <taxon>Clostridia</taxon>
        <taxon>Eubacteriales</taxon>
        <taxon>Oscillospiraceae</taxon>
        <taxon>Faecalibacterium</taxon>
    </lineage>
</organism>
<evidence type="ECO:0000256" key="3">
    <source>
        <dbReference type="ARBA" id="ARBA00022475"/>
    </source>
</evidence>
<dbReference type="AlphaFoldDB" id="A0A3E2W9J6"/>
<protein>
    <submittedName>
        <fullName evidence="9">MBOAT family protein</fullName>
    </submittedName>
</protein>
<comment type="subcellular location">
    <subcellularLocation>
        <location evidence="1">Cell membrane</location>
        <topology evidence="1">Multi-pass membrane protein</topology>
    </subcellularLocation>
</comment>
<dbReference type="PROSITE" id="PS51257">
    <property type="entry name" value="PROKAR_LIPOPROTEIN"/>
    <property type="match status" value="1"/>
</dbReference>
<dbReference type="InterPro" id="IPR051085">
    <property type="entry name" value="MB_O-acyltransferase"/>
</dbReference>